<dbReference type="PANTHER" id="PTHR30561">
    <property type="entry name" value="SMR FAMILY PROTON-DEPENDENT DRUG EFFLUX TRANSPORTER SUGE"/>
    <property type="match status" value="1"/>
</dbReference>
<evidence type="ECO:0000256" key="4">
    <source>
        <dbReference type="ARBA" id="ARBA00022692"/>
    </source>
</evidence>
<dbReference type="InterPro" id="IPR000390">
    <property type="entry name" value="Small_drug/metabolite_transptr"/>
</dbReference>
<dbReference type="Proteomes" id="UP000198660">
    <property type="component" value="Unassembled WGS sequence"/>
</dbReference>
<dbReference type="Pfam" id="PF00893">
    <property type="entry name" value="Multi_Drug_Res"/>
    <property type="match status" value="1"/>
</dbReference>
<keyword evidence="3" id="KW-1003">Cell membrane</keyword>
<dbReference type="SUPFAM" id="SSF103481">
    <property type="entry name" value="Multidrug resistance efflux transporter EmrE"/>
    <property type="match status" value="1"/>
</dbReference>
<evidence type="ECO:0000313" key="10">
    <source>
        <dbReference type="Proteomes" id="UP000198660"/>
    </source>
</evidence>
<dbReference type="InterPro" id="IPR045324">
    <property type="entry name" value="Small_multidrug_res"/>
</dbReference>
<keyword evidence="2" id="KW-0813">Transport</keyword>
<comment type="similarity">
    <text evidence="7">Belongs to the drug/metabolite transporter (DMT) superfamily. Small multidrug resistance (SMR) (TC 2.A.7.1) family.</text>
</comment>
<dbReference type="PANTHER" id="PTHR30561:SF1">
    <property type="entry name" value="MULTIDRUG TRANSPORTER EMRE"/>
    <property type="match status" value="1"/>
</dbReference>
<dbReference type="RefSeq" id="WP_091837073.1">
    <property type="nucleotide sequence ID" value="NZ_FPAA01000006.1"/>
</dbReference>
<name>A0A1I6S0N1_9BACL</name>
<organism evidence="9 10">
    <name type="scientific">Marininema halotolerans</name>
    <dbReference type="NCBI Taxonomy" id="1155944"/>
    <lineage>
        <taxon>Bacteria</taxon>
        <taxon>Bacillati</taxon>
        <taxon>Bacillota</taxon>
        <taxon>Bacilli</taxon>
        <taxon>Bacillales</taxon>
        <taxon>Thermoactinomycetaceae</taxon>
        <taxon>Marininema</taxon>
    </lineage>
</organism>
<evidence type="ECO:0000256" key="5">
    <source>
        <dbReference type="ARBA" id="ARBA00022989"/>
    </source>
</evidence>
<dbReference type="GO" id="GO:0005886">
    <property type="term" value="C:plasma membrane"/>
    <property type="evidence" value="ECO:0007669"/>
    <property type="project" value="UniProtKB-SubCell"/>
</dbReference>
<keyword evidence="6 8" id="KW-0472">Membrane</keyword>
<feature type="transmembrane region" description="Helical" evidence="8">
    <location>
        <begin position="57"/>
        <end position="78"/>
    </location>
</feature>
<keyword evidence="4 7" id="KW-0812">Transmembrane</keyword>
<sequence>MAWLFLALAIVSEAAGTISMKFSAGFSKPGYAVVMIICYGVSFTFLTIAVKQLDLSLSYAIWSGIGTALVTVAGVFWFQEPVSMAKLFSIGLILAGVIGLKIA</sequence>
<dbReference type="GO" id="GO:0022857">
    <property type="term" value="F:transmembrane transporter activity"/>
    <property type="evidence" value="ECO:0007669"/>
    <property type="project" value="InterPro"/>
</dbReference>
<feature type="transmembrane region" description="Helical" evidence="8">
    <location>
        <begin position="84"/>
        <end position="102"/>
    </location>
</feature>
<evidence type="ECO:0000256" key="8">
    <source>
        <dbReference type="SAM" id="Phobius"/>
    </source>
</evidence>
<evidence type="ECO:0000256" key="1">
    <source>
        <dbReference type="ARBA" id="ARBA00004651"/>
    </source>
</evidence>
<keyword evidence="10" id="KW-1185">Reference proteome</keyword>
<evidence type="ECO:0000313" key="9">
    <source>
        <dbReference type="EMBL" id="SFS70545.1"/>
    </source>
</evidence>
<dbReference type="AlphaFoldDB" id="A0A1I6S0N1"/>
<evidence type="ECO:0000256" key="7">
    <source>
        <dbReference type="RuleBase" id="RU003942"/>
    </source>
</evidence>
<evidence type="ECO:0000256" key="3">
    <source>
        <dbReference type="ARBA" id="ARBA00022475"/>
    </source>
</evidence>
<reference evidence="10" key="1">
    <citation type="submission" date="2016-10" db="EMBL/GenBank/DDBJ databases">
        <authorList>
            <person name="Varghese N."/>
            <person name="Submissions S."/>
        </authorList>
    </citation>
    <scope>NUCLEOTIDE SEQUENCE [LARGE SCALE GENOMIC DNA]</scope>
    <source>
        <strain evidence="10">DSM 45789</strain>
    </source>
</reference>
<dbReference type="InterPro" id="IPR037185">
    <property type="entry name" value="EmrE-like"/>
</dbReference>
<dbReference type="FunFam" id="1.10.3730.20:FF:000001">
    <property type="entry name" value="Quaternary ammonium compound resistance transporter SugE"/>
    <property type="match status" value="1"/>
</dbReference>
<dbReference type="EMBL" id="FPAA01000006">
    <property type="protein sequence ID" value="SFS70545.1"/>
    <property type="molecule type" value="Genomic_DNA"/>
</dbReference>
<dbReference type="OrthoDB" id="21828at2"/>
<proteinExistence type="inferred from homology"/>
<evidence type="ECO:0000256" key="2">
    <source>
        <dbReference type="ARBA" id="ARBA00022448"/>
    </source>
</evidence>
<accession>A0A1I6S0N1</accession>
<protein>
    <submittedName>
        <fullName evidence="9">Small multidrug resistance pump</fullName>
    </submittedName>
</protein>
<comment type="subcellular location">
    <subcellularLocation>
        <location evidence="1 7">Cell membrane</location>
        <topology evidence="1 7">Multi-pass membrane protein</topology>
    </subcellularLocation>
</comment>
<feature type="transmembrane region" description="Helical" evidence="8">
    <location>
        <begin position="30"/>
        <end position="50"/>
    </location>
</feature>
<gene>
    <name evidence="9" type="ORF">SAMN05444972_10672</name>
</gene>
<evidence type="ECO:0000256" key="6">
    <source>
        <dbReference type="ARBA" id="ARBA00023136"/>
    </source>
</evidence>
<dbReference type="Gene3D" id="1.10.3730.20">
    <property type="match status" value="1"/>
</dbReference>
<keyword evidence="5 8" id="KW-1133">Transmembrane helix</keyword>